<protein>
    <submittedName>
        <fullName evidence="2">Uncharacterized protein</fullName>
    </submittedName>
</protein>
<dbReference type="RefSeq" id="XP_029222038.1">
    <property type="nucleotide sequence ID" value="XM_029359125.1"/>
</dbReference>
<reference evidence="2 3" key="1">
    <citation type="submission" date="2017-09" db="EMBL/GenBank/DDBJ databases">
        <title>Genome sequencing of Besnoitia besnoiti strain Bb-Ger1.</title>
        <authorList>
            <person name="Schares G."/>
            <person name="Venepally P."/>
            <person name="Lorenzi H.A."/>
        </authorList>
    </citation>
    <scope>NUCLEOTIDE SEQUENCE [LARGE SCALE GENOMIC DNA]</scope>
    <source>
        <strain evidence="2 3">Bb-Ger1</strain>
    </source>
</reference>
<dbReference type="EMBL" id="NWUJ01000001">
    <property type="protein sequence ID" value="PFH38029.1"/>
    <property type="molecule type" value="Genomic_DNA"/>
</dbReference>
<feature type="compositionally biased region" description="Basic and acidic residues" evidence="1">
    <location>
        <begin position="134"/>
        <end position="149"/>
    </location>
</feature>
<feature type="region of interest" description="Disordered" evidence="1">
    <location>
        <begin position="134"/>
        <end position="155"/>
    </location>
</feature>
<sequence>MPSHQFADARYGPSWGVHACPLSPCTVSRGSGRRTPCLLLAGAVCLLLFIARDSVVEASSEMKQKILKKMVKGAFKSTAKYPGWVIRNWYLGLARMMHGWLMAFSRRSTRRLTGAWFRAFVYNLSHGVAPLHSEDGGHAASADKPDHSGAEPVASHQEARVAFSQPVAVNYQAIRQMHELFEDAALTEADTSLASNFASIVEKATEADYRKLRPTVERVLYAGLTAAYEGQLFQSVGGQMSENFKTVVTGSGCPFSNYSSYNFVKKAMAGADPIKLVQETQVEQTPGGVPYTSYECQSFKNYMVDRLERDAVSFVDTVEKLASGVAGRSFYDMSALVQAEKLNAPGFGNEATRAERSDLGKIVTPPEEHLVSAVQFLIPQL</sequence>
<comment type="caution">
    <text evidence="2">The sequence shown here is derived from an EMBL/GenBank/DDBJ whole genome shotgun (WGS) entry which is preliminary data.</text>
</comment>
<dbReference type="GeneID" id="40305433"/>
<organism evidence="2 3">
    <name type="scientific">Besnoitia besnoiti</name>
    <name type="common">Apicomplexan protozoan</name>
    <dbReference type="NCBI Taxonomy" id="94643"/>
    <lineage>
        <taxon>Eukaryota</taxon>
        <taxon>Sar</taxon>
        <taxon>Alveolata</taxon>
        <taxon>Apicomplexa</taxon>
        <taxon>Conoidasida</taxon>
        <taxon>Coccidia</taxon>
        <taxon>Eucoccidiorida</taxon>
        <taxon>Eimeriorina</taxon>
        <taxon>Sarcocystidae</taxon>
        <taxon>Besnoitia</taxon>
    </lineage>
</organism>
<dbReference type="AlphaFoldDB" id="A0A2A9MJE0"/>
<dbReference type="VEuPathDB" id="ToxoDB:BESB_003700"/>
<evidence type="ECO:0000313" key="3">
    <source>
        <dbReference type="Proteomes" id="UP000224006"/>
    </source>
</evidence>
<evidence type="ECO:0000256" key="1">
    <source>
        <dbReference type="SAM" id="MobiDB-lite"/>
    </source>
</evidence>
<proteinExistence type="predicted"/>
<dbReference type="KEGG" id="bbes:BESB_003700"/>
<keyword evidence="3" id="KW-1185">Reference proteome</keyword>
<name>A0A2A9MJE0_BESBE</name>
<accession>A0A2A9MJE0</accession>
<evidence type="ECO:0000313" key="2">
    <source>
        <dbReference type="EMBL" id="PFH38029.1"/>
    </source>
</evidence>
<gene>
    <name evidence="2" type="ORF">BESB_003700</name>
</gene>
<dbReference type="Proteomes" id="UP000224006">
    <property type="component" value="Chromosome I"/>
</dbReference>